<dbReference type="GO" id="GO:0030246">
    <property type="term" value="F:carbohydrate binding"/>
    <property type="evidence" value="ECO:0007669"/>
    <property type="project" value="UniProtKB-ARBA"/>
</dbReference>
<evidence type="ECO:0000256" key="4">
    <source>
        <dbReference type="SAM" id="Phobius"/>
    </source>
</evidence>
<sequence>MGSKKLWLPLLLLGSVMLIGWMGLWKETPASSAGKIVLIMKTNDINNSYWQTVHSGALAAAKELKVPLELLGPIGAENPEDQRLLLKRAIDSKPAAIVLAPIREDGITKEIEASRQAGIKLIILDTPLLELDYDSYVSSDHIEEGRQAANRLGPGQVRKPVFALITSDESSTVSSQRTEGVQEVLSPGKAFNLGTYRIGMSEEQAYWTVKSLTIAYPDITGVIALTDVGITGAARALADVGLTHSVKLIGFDSSIPEIQLLERGQMHTLIVQNPFNMGFLGVQTADSLIRERNVSKMVDIPSTTITTANMYEPENQKLLFPFVY</sequence>
<dbReference type="InterPro" id="IPR025997">
    <property type="entry name" value="SBP_2_dom"/>
</dbReference>
<proteinExistence type="inferred from homology"/>
<dbReference type="Pfam" id="PF13407">
    <property type="entry name" value="Peripla_BP_4"/>
    <property type="match status" value="1"/>
</dbReference>
<evidence type="ECO:0000256" key="1">
    <source>
        <dbReference type="ARBA" id="ARBA00004196"/>
    </source>
</evidence>
<dbReference type="Proteomes" id="UP000215145">
    <property type="component" value="Unassembled WGS sequence"/>
</dbReference>
<gene>
    <name evidence="6" type="ORF">CGZ75_10795</name>
</gene>
<keyword evidence="3" id="KW-0732">Signal</keyword>
<evidence type="ECO:0000256" key="2">
    <source>
        <dbReference type="ARBA" id="ARBA00007639"/>
    </source>
</evidence>
<accession>A0A229P598</accession>
<evidence type="ECO:0000313" key="6">
    <source>
        <dbReference type="EMBL" id="OXM17085.1"/>
    </source>
</evidence>
<feature type="transmembrane region" description="Helical" evidence="4">
    <location>
        <begin position="6"/>
        <end position="25"/>
    </location>
</feature>
<dbReference type="AlphaFoldDB" id="A0A229P598"/>
<dbReference type="RefSeq" id="WP_089524162.1">
    <property type="nucleotide sequence ID" value="NZ_NMUQ01000001.1"/>
</dbReference>
<keyword evidence="4" id="KW-0812">Transmembrane</keyword>
<dbReference type="InterPro" id="IPR028082">
    <property type="entry name" value="Peripla_BP_I"/>
</dbReference>
<dbReference type="PANTHER" id="PTHR46847">
    <property type="entry name" value="D-ALLOSE-BINDING PERIPLASMIC PROTEIN-RELATED"/>
    <property type="match status" value="1"/>
</dbReference>
<evidence type="ECO:0000313" key="7">
    <source>
        <dbReference type="Proteomes" id="UP000215145"/>
    </source>
</evidence>
<dbReference type="OrthoDB" id="6196975at2"/>
<keyword evidence="4" id="KW-1133">Transmembrane helix</keyword>
<dbReference type="PANTHER" id="PTHR46847:SF1">
    <property type="entry name" value="D-ALLOSE-BINDING PERIPLASMIC PROTEIN-RELATED"/>
    <property type="match status" value="1"/>
</dbReference>
<keyword evidence="7" id="KW-1185">Reference proteome</keyword>
<organism evidence="6 7">
    <name type="scientific">Paenibacillus herberti</name>
    <dbReference type="NCBI Taxonomy" id="1619309"/>
    <lineage>
        <taxon>Bacteria</taxon>
        <taxon>Bacillati</taxon>
        <taxon>Bacillota</taxon>
        <taxon>Bacilli</taxon>
        <taxon>Bacillales</taxon>
        <taxon>Paenibacillaceae</taxon>
        <taxon>Paenibacillus</taxon>
    </lineage>
</organism>
<dbReference type="SUPFAM" id="SSF53822">
    <property type="entry name" value="Periplasmic binding protein-like I"/>
    <property type="match status" value="1"/>
</dbReference>
<evidence type="ECO:0000259" key="5">
    <source>
        <dbReference type="Pfam" id="PF13407"/>
    </source>
</evidence>
<feature type="domain" description="Periplasmic binding protein" evidence="5">
    <location>
        <begin position="38"/>
        <end position="290"/>
    </location>
</feature>
<keyword evidence="4" id="KW-0472">Membrane</keyword>
<evidence type="ECO:0000256" key="3">
    <source>
        <dbReference type="ARBA" id="ARBA00022729"/>
    </source>
</evidence>
<protein>
    <recommendedName>
        <fullName evidence="5">Periplasmic binding protein domain-containing protein</fullName>
    </recommendedName>
</protein>
<dbReference type="GO" id="GO:0030313">
    <property type="term" value="C:cell envelope"/>
    <property type="evidence" value="ECO:0007669"/>
    <property type="project" value="UniProtKB-SubCell"/>
</dbReference>
<name>A0A229P598_9BACL</name>
<reference evidence="6 7" key="1">
    <citation type="submission" date="2017-07" db="EMBL/GenBank/DDBJ databases">
        <title>Paenibacillus herberti R33 genome sequencing and assembly.</title>
        <authorList>
            <person name="Su W."/>
        </authorList>
    </citation>
    <scope>NUCLEOTIDE SEQUENCE [LARGE SCALE GENOMIC DNA]</scope>
    <source>
        <strain evidence="6 7">R33</strain>
    </source>
</reference>
<comment type="subcellular location">
    <subcellularLocation>
        <location evidence="1">Cell envelope</location>
    </subcellularLocation>
</comment>
<dbReference type="Gene3D" id="3.40.50.2300">
    <property type="match status" value="2"/>
</dbReference>
<dbReference type="EMBL" id="NMUQ01000001">
    <property type="protein sequence ID" value="OXM17085.1"/>
    <property type="molecule type" value="Genomic_DNA"/>
</dbReference>
<comment type="similarity">
    <text evidence="2">Belongs to the bacterial solute-binding protein 2 family.</text>
</comment>
<comment type="caution">
    <text evidence="6">The sequence shown here is derived from an EMBL/GenBank/DDBJ whole genome shotgun (WGS) entry which is preliminary data.</text>
</comment>